<dbReference type="PANTHER" id="PTHR34696">
    <property type="entry name" value="PHOSPHORIBOSYLFORMYLGLYCINAMIDINE SYNTHASE SUBUNIT PURS"/>
    <property type="match status" value="1"/>
</dbReference>
<evidence type="ECO:0000313" key="7">
    <source>
        <dbReference type="EMBL" id="AFL66388.1"/>
    </source>
</evidence>
<sequence length="88" mass="10206">MSAMLFTVNVVISYKPSIRDPEGETIYRQLILKNNYSMVKNVRAGKFLRLLVEAESPEKAVEQVKQACLDLRIYNPVVHEIEVFLHDR</sequence>
<comment type="subunit">
    <text evidence="6">Part of the FGAM synthase complex composed of 1 PurL, 1 PurQ and 2 PurS subunits.</text>
</comment>
<dbReference type="AlphaFoldDB" id="I3XR14"/>
<dbReference type="HOGENOM" id="CLU_164833_2_0_2"/>
<dbReference type="GO" id="GO:0004642">
    <property type="term" value="F:phosphoribosylformylglycinamidine synthase activity"/>
    <property type="evidence" value="ECO:0007669"/>
    <property type="project" value="UniProtKB-UniRule"/>
</dbReference>
<dbReference type="HAMAP" id="MF_01926">
    <property type="entry name" value="PurS"/>
    <property type="match status" value="1"/>
</dbReference>
<keyword evidence="8" id="KW-1185">Reference proteome</keyword>
<evidence type="ECO:0000256" key="2">
    <source>
        <dbReference type="ARBA" id="ARBA00022598"/>
    </source>
</evidence>
<organism evidence="7 8">
    <name type="scientific">Desulfurococcus amylolyticus DSM 16532</name>
    <dbReference type="NCBI Taxonomy" id="768672"/>
    <lineage>
        <taxon>Archaea</taxon>
        <taxon>Thermoproteota</taxon>
        <taxon>Thermoprotei</taxon>
        <taxon>Desulfurococcales</taxon>
        <taxon>Desulfurococcaceae</taxon>
        <taxon>Desulfurococcus</taxon>
    </lineage>
</organism>
<comment type="catalytic activity">
    <reaction evidence="6">
        <text>N(2)-formyl-N(1)-(5-phospho-beta-D-ribosyl)glycinamide + L-glutamine + ATP + H2O = 2-formamido-N(1)-(5-O-phospho-beta-D-ribosyl)acetamidine + L-glutamate + ADP + phosphate + H(+)</text>
        <dbReference type="Rhea" id="RHEA:17129"/>
        <dbReference type="ChEBI" id="CHEBI:15377"/>
        <dbReference type="ChEBI" id="CHEBI:15378"/>
        <dbReference type="ChEBI" id="CHEBI:29985"/>
        <dbReference type="ChEBI" id="CHEBI:30616"/>
        <dbReference type="ChEBI" id="CHEBI:43474"/>
        <dbReference type="ChEBI" id="CHEBI:58359"/>
        <dbReference type="ChEBI" id="CHEBI:147286"/>
        <dbReference type="ChEBI" id="CHEBI:147287"/>
        <dbReference type="ChEBI" id="CHEBI:456216"/>
        <dbReference type="EC" id="6.3.5.3"/>
    </reaction>
</comment>
<dbReference type="InterPro" id="IPR003850">
    <property type="entry name" value="PurS"/>
</dbReference>
<evidence type="ECO:0000256" key="3">
    <source>
        <dbReference type="ARBA" id="ARBA00022741"/>
    </source>
</evidence>
<evidence type="ECO:0000256" key="1">
    <source>
        <dbReference type="ARBA" id="ARBA00022490"/>
    </source>
</evidence>
<protein>
    <recommendedName>
        <fullName evidence="6">Phosphoribosylformylglycinamidine synthase subunit PurS</fullName>
        <shortName evidence="6">FGAM synthase</shortName>
        <ecNumber evidence="6">6.3.5.3</ecNumber>
    </recommendedName>
    <alternativeName>
        <fullName evidence="6">Formylglycinamide ribonucleotide amidotransferase subunit III</fullName>
        <shortName evidence="6">FGAR amidotransferase III</shortName>
        <shortName evidence="6">FGAR-AT III</shortName>
    </alternativeName>
    <alternativeName>
        <fullName evidence="6">Phosphoribosylformylglycinamidine synthase subunit III</fullName>
    </alternativeName>
</protein>
<dbReference type="EMBL" id="CP003321">
    <property type="protein sequence ID" value="AFL66388.1"/>
    <property type="molecule type" value="Genomic_DNA"/>
</dbReference>
<dbReference type="eggNOG" id="arCOG04462">
    <property type="taxonomic scope" value="Archaea"/>
</dbReference>
<evidence type="ECO:0000256" key="6">
    <source>
        <dbReference type="HAMAP-Rule" id="MF_01926"/>
    </source>
</evidence>
<proteinExistence type="inferred from homology"/>
<dbReference type="GO" id="GO:0005737">
    <property type="term" value="C:cytoplasm"/>
    <property type="evidence" value="ECO:0007669"/>
    <property type="project" value="UniProtKB-SubCell"/>
</dbReference>
<comment type="subcellular location">
    <subcellularLocation>
        <location evidence="6">Cytoplasm</location>
    </subcellularLocation>
</comment>
<dbReference type="GeneID" id="13062173"/>
<keyword evidence="3 6" id="KW-0547">Nucleotide-binding</keyword>
<evidence type="ECO:0000256" key="5">
    <source>
        <dbReference type="ARBA" id="ARBA00022840"/>
    </source>
</evidence>
<dbReference type="PANTHER" id="PTHR34696:SF1">
    <property type="entry name" value="PHOSPHORIBOSYLFORMYLGLYCINAMIDINE SYNTHASE SUBUNIT PURS"/>
    <property type="match status" value="1"/>
</dbReference>
<keyword evidence="1 6" id="KW-0963">Cytoplasm</keyword>
<reference evidence="7 8" key="1">
    <citation type="journal article" date="2012" name="J. Bacteriol.">
        <title>Complete Genome Sequence of Desulfurococcus fermentans, a Hyperthermophilic Cellulolytic Crenarchaeon Isolated from a Freshwater Hot Spring in Kamchatka, Russia.</title>
        <authorList>
            <person name="Susanti D."/>
            <person name="Johnson E.F."/>
            <person name="Rodriguez J.R."/>
            <person name="Anderson I."/>
            <person name="Perevalova A.A."/>
            <person name="Kyrpides N."/>
            <person name="Lucas S."/>
            <person name="Han J."/>
            <person name="Lapidus A."/>
            <person name="Cheng J.F."/>
            <person name="Goodwin L."/>
            <person name="Pitluck S."/>
            <person name="Mavrommatis K."/>
            <person name="Peters L."/>
            <person name="Land M.L."/>
            <person name="Hauser L."/>
            <person name="Gopalan V."/>
            <person name="Chan P.P."/>
            <person name="Lowe T.M."/>
            <person name="Atomi H."/>
            <person name="Bonch-Osmolovskaya E.A."/>
            <person name="Woyke T."/>
            <person name="Mukhopadhyay B."/>
        </authorList>
    </citation>
    <scope>NUCLEOTIDE SEQUENCE [LARGE SCALE GENOMIC DNA]</scope>
    <source>
        <strain evidence="7 8">DSM 16532</strain>
    </source>
</reference>
<dbReference type="KEGG" id="dfd:Desfe_0484"/>
<dbReference type="GO" id="GO:0005524">
    <property type="term" value="F:ATP binding"/>
    <property type="evidence" value="ECO:0007669"/>
    <property type="project" value="UniProtKB-UniRule"/>
</dbReference>
<comment type="pathway">
    <text evidence="6">Purine metabolism; IMP biosynthesis via de novo pathway; 5-amino-1-(5-phospho-D-ribosyl)imidazole from N(2)-formyl-N(1)-(5-phospho-D-ribosyl)glycinamide: step 1/2.</text>
</comment>
<evidence type="ECO:0000256" key="4">
    <source>
        <dbReference type="ARBA" id="ARBA00022755"/>
    </source>
</evidence>
<gene>
    <name evidence="6" type="primary">purS</name>
    <name evidence="7" type="ORF">Desfe_0484</name>
</gene>
<comment type="similarity">
    <text evidence="6">Belongs to the PurS family.</text>
</comment>
<keyword evidence="4 6" id="KW-0658">Purine biosynthesis</keyword>
<dbReference type="NCBIfam" id="TIGR00302">
    <property type="entry name" value="phosphoribosylformylglycinamidine synthase subunit PurS"/>
    <property type="match status" value="1"/>
</dbReference>
<evidence type="ECO:0000313" key="8">
    <source>
        <dbReference type="Proteomes" id="UP000006175"/>
    </source>
</evidence>
<keyword evidence="2 6" id="KW-0436">Ligase</keyword>
<dbReference type="GO" id="GO:0006189">
    <property type="term" value="P:'de novo' IMP biosynthetic process"/>
    <property type="evidence" value="ECO:0007669"/>
    <property type="project" value="UniProtKB-UniRule"/>
</dbReference>
<comment type="function">
    <text evidence="6">Part of the phosphoribosylformylglycinamidine synthase complex involved in the purines biosynthetic pathway. Catalyzes the ATP-dependent conversion of formylglycinamide ribonucleotide (FGAR) and glutamine to yield formylglycinamidine ribonucleotide (FGAM) and glutamate. The FGAM synthase complex is composed of three subunits. PurQ produces an ammonia molecule by converting glutamine to glutamate. PurL transfers the ammonia molecule to FGAR to form FGAM in an ATP-dependent manner. PurS interacts with PurQ and PurL and is thought to assist in the transfer of the ammonia molecule from PurQ to PurL.</text>
</comment>
<accession>I3XR14</accession>
<dbReference type="UniPathway" id="UPA00074">
    <property type="reaction ID" value="UER00128"/>
</dbReference>
<dbReference type="Pfam" id="PF02700">
    <property type="entry name" value="PurS"/>
    <property type="match status" value="1"/>
</dbReference>
<dbReference type="Proteomes" id="UP000006175">
    <property type="component" value="Chromosome"/>
</dbReference>
<dbReference type="Gene3D" id="3.30.1280.10">
    <property type="entry name" value="Phosphoribosylformylglycinamidine synthase subunit PurS"/>
    <property type="match status" value="1"/>
</dbReference>
<dbReference type="InterPro" id="IPR036604">
    <property type="entry name" value="PurS-like_sf"/>
</dbReference>
<dbReference type="EC" id="6.3.5.3" evidence="6"/>
<keyword evidence="5 6" id="KW-0067">ATP-binding</keyword>
<dbReference type="RefSeq" id="WP_014767289.1">
    <property type="nucleotide sequence ID" value="NC_018001.1"/>
</dbReference>
<dbReference type="SUPFAM" id="SSF82697">
    <property type="entry name" value="PurS-like"/>
    <property type="match status" value="1"/>
</dbReference>
<name>I3XR14_DESAM</name>